<protein>
    <recommendedName>
        <fullName evidence="2">Ubiquitin-activating enzyme E1 FCCH domain-containing protein</fullName>
    </recommendedName>
</protein>
<dbReference type="AlphaFoldDB" id="A0A0F9LRT7"/>
<dbReference type="Gene3D" id="2.40.30.20">
    <property type="match status" value="1"/>
</dbReference>
<reference evidence="1" key="1">
    <citation type="journal article" date="2015" name="Nature">
        <title>Complex archaea that bridge the gap between prokaryotes and eukaryotes.</title>
        <authorList>
            <person name="Spang A."/>
            <person name="Saw J.H."/>
            <person name="Jorgensen S.L."/>
            <person name="Zaremba-Niedzwiedzka K."/>
            <person name="Martijn J."/>
            <person name="Lind A.E."/>
            <person name="van Eijk R."/>
            <person name="Schleper C."/>
            <person name="Guy L."/>
            <person name="Ettema T.J."/>
        </authorList>
    </citation>
    <scope>NUCLEOTIDE SEQUENCE</scope>
</reference>
<comment type="caution">
    <text evidence="1">The sequence shown here is derived from an EMBL/GenBank/DDBJ whole genome shotgun (WGS) entry which is preliminary data.</text>
</comment>
<dbReference type="InterPro" id="IPR023366">
    <property type="entry name" value="ATP_synth_asu-like_sf"/>
</dbReference>
<sequence>MPRLHRLTTNFAAGEWSPLMEAQTDQEQYRNAVKKLENFITLPQGGIRRRPGSHFVAEVKDSTKKIRLIKFEFSVTQAYTIEMGNLYMRFFANSGILIEATTAITGAVDNGSGLIRVTATGHGLSTGDPVAIAGVGGTHEANGNWVVTVIDANTLDLDGSTFTNTYTSGGTVGKIVEVVTPYLEADLFQIQFVQSADVLYLAHPSYAPRTLSRVSATSFTLAVINFWKVNFPAGIGYDGPYLEEKDDLTITPSATTGTVTLTASAAFFDDPGHIGALVRLKHGATWGAARITAVASSTSATADVIRVFGATTASDTYQEGAWSDFRGYPGAVSFYEGRLYWAGSTFRPQTFWGSAVGNFVDHTPSVTDGDAIDFTIDANEVNIIRWMVAGKFLVMGTARNNFNVQGGSDTPIEPTNIRVKQGSGHGTAILPAVRVGGVILFVSWSGRKLHELVFDFDTDEFVAPDLTLTAEHITLGGITNIAFQRELNNTYWAVRGDGVLLALAYLREQKIVSWSRQLFTNGIVESVAVIPHPNGDREQTWLSIKRTIGGATKRYVEYLDDVGGFYNELGPDSALVYDGAATATLTGLHHLEGETVDILGDGSVYTQQVVTNGEVTGLDPTVVKAEVGLPFTSKGKTFRPEVTRGGGETIQGVPIADASIIMRVDNTLGLKIANTVVDFPTNLDSSPVKFTGDIKVSRLGWDDLGELTFEQSKPLPATILGIIRTLEIGNP</sequence>
<accession>A0A0F9LRT7</accession>
<dbReference type="EMBL" id="LAZR01005924">
    <property type="protein sequence ID" value="KKM96103.1"/>
    <property type="molecule type" value="Genomic_DNA"/>
</dbReference>
<organism evidence="1">
    <name type="scientific">marine sediment metagenome</name>
    <dbReference type="NCBI Taxonomy" id="412755"/>
    <lineage>
        <taxon>unclassified sequences</taxon>
        <taxon>metagenomes</taxon>
        <taxon>ecological metagenomes</taxon>
    </lineage>
</organism>
<gene>
    <name evidence="1" type="ORF">LCGC14_1181480</name>
</gene>
<name>A0A0F9LRT7_9ZZZZ</name>
<evidence type="ECO:0000313" key="1">
    <source>
        <dbReference type="EMBL" id="KKM96103.1"/>
    </source>
</evidence>
<proteinExistence type="predicted"/>
<evidence type="ECO:0008006" key="2">
    <source>
        <dbReference type="Google" id="ProtNLM"/>
    </source>
</evidence>